<feature type="active site" evidence="12">
    <location>
        <position position="415"/>
    </location>
</feature>
<evidence type="ECO:0000256" key="6">
    <source>
        <dbReference type="ARBA" id="ARBA00022737"/>
    </source>
</evidence>
<dbReference type="Proteomes" id="UP000027931">
    <property type="component" value="Unassembled WGS sequence"/>
</dbReference>
<organism evidence="15 16">
    <name type="scientific">Tumebacillus flagellatus</name>
    <dbReference type="NCBI Taxonomy" id="1157490"/>
    <lineage>
        <taxon>Bacteria</taxon>
        <taxon>Bacillati</taxon>
        <taxon>Bacillota</taxon>
        <taxon>Bacilli</taxon>
        <taxon>Bacillales</taxon>
        <taxon>Alicyclobacillaceae</taxon>
        <taxon>Tumebacillus</taxon>
    </lineage>
</organism>
<feature type="active site" evidence="12">
    <location>
        <position position="410"/>
    </location>
</feature>
<dbReference type="Gene3D" id="3.30.870.10">
    <property type="entry name" value="Endonuclease Chain A"/>
    <property type="match status" value="2"/>
</dbReference>
<dbReference type="EC" id="2.7.8.-" evidence="12 13"/>
<keyword evidence="8 12" id="KW-0443">Lipid metabolism</keyword>
<dbReference type="PANTHER" id="PTHR21248">
    <property type="entry name" value="CARDIOLIPIN SYNTHASE"/>
    <property type="match status" value="1"/>
</dbReference>
<dbReference type="CDD" id="cd09110">
    <property type="entry name" value="PLDc_CLS_1"/>
    <property type="match status" value="1"/>
</dbReference>
<feature type="transmembrane region" description="Helical" evidence="12">
    <location>
        <begin position="41"/>
        <end position="61"/>
    </location>
</feature>
<dbReference type="CDD" id="cd09112">
    <property type="entry name" value="PLDc_CLS_2"/>
    <property type="match status" value="1"/>
</dbReference>
<gene>
    <name evidence="15" type="ORF">EL26_02545</name>
</gene>
<dbReference type="AlphaFoldDB" id="A0A074LVB5"/>
<dbReference type="eggNOG" id="COG1502">
    <property type="taxonomic scope" value="Bacteria"/>
</dbReference>
<feature type="active site" evidence="12">
    <location>
        <position position="231"/>
    </location>
</feature>
<dbReference type="OrthoDB" id="9762009at2"/>
<dbReference type="InterPro" id="IPR001736">
    <property type="entry name" value="PLipase_D/transphosphatidylase"/>
</dbReference>
<dbReference type="PROSITE" id="PS50035">
    <property type="entry name" value="PLD"/>
    <property type="match status" value="2"/>
</dbReference>
<dbReference type="GO" id="GO:0008808">
    <property type="term" value="F:cardiolipin synthase activity"/>
    <property type="evidence" value="ECO:0007669"/>
    <property type="project" value="UniProtKB-UniRule"/>
</dbReference>
<dbReference type="InterPro" id="IPR027379">
    <property type="entry name" value="CLS_N"/>
</dbReference>
<evidence type="ECO:0000256" key="9">
    <source>
        <dbReference type="ARBA" id="ARBA00023136"/>
    </source>
</evidence>
<accession>A0A074LVB5</accession>
<keyword evidence="7 12" id="KW-1133">Transmembrane helix</keyword>
<evidence type="ECO:0000259" key="14">
    <source>
        <dbReference type="PROSITE" id="PS50035"/>
    </source>
</evidence>
<evidence type="ECO:0000256" key="11">
    <source>
        <dbReference type="ARBA" id="ARBA00023264"/>
    </source>
</evidence>
<keyword evidence="2 12" id="KW-1003">Cell membrane</keyword>
<keyword evidence="5 12" id="KW-0812">Transmembrane</keyword>
<feature type="domain" description="PLD phosphodiesterase" evidence="14">
    <location>
        <begin position="226"/>
        <end position="253"/>
    </location>
</feature>
<protein>
    <recommendedName>
        <fullName evidence="12 13">Cardiolipin synthase</fullName>
        <shortName evidence="12">CL synthase</shortName>
        <ecNumber evidence="12 13">2.7.8.-</ecNumber>
    </recommendedName>
</protein>
<dbReference type="STRING" id="1157490.EL26_02545"/>
<dbReference type="InterPro" id="IPR025202">
    <property type="entry name" value="PLD-like_dom"/>
</dbReference>
<evidence type="ECO:0000256" key="10">
    <source>
        <dbReference type="ARBA" id="ARBA00023209"/>
    </source>
</evidence>
<evidence type="ECO:0000256" key="8">
    <source>
        <dbReference type="ARBA" id="ARBA00023098"/>
    </source>
</evidence>
<keyword evidence="11 12" id="KW-1208">Phospholipid metabolism</keyword>
<sequence>MVDAISGFLNWETGATVLPLLDLVFALAIVFLERRNVSTTWAWILVMAFLPVVGFILYLFLGQNLARKRVYKMERYMAERFQTLARDQARLLSDPDHRDREASVYLHDFGSLMHLNLQSNFSFLSRNNEVRVFTTGKEKFDHLFQAIAEAREHIHLLYYMIKKDRVGTALLNLLEKKAREGVEVRIIYDHVGSGGLSKKAFRKVTRAGGEVRPFFPSRIPYLNLRINYRNHRKIAVIDGKIGFIGGFNIGDEYLGLDPKLGFWRDTHLAVEGNAVYRLQAQFFLDWNAASNQEIELPDRYFPDIETSGQTTIQIVSSGPHSNLAHIKNAYLKLIYAAKESIYLQTPYFVPDDDVMNALRIAALSGVDVRIMFPRKADHWIVHIASLSYLGELLEAGVTCHLYENGFLHAKTIVVDGAVGVVGTCNIDHRSFHLNFEIGAFLYDKLEAEKLKQIFEADLASCSTFTFQDYAARSPLSKFGESLARLLSPLL</sequence>
<dbReference type="Pfam" id="PF13396">
    <property type="entry name" value="PLDc_N"/>
    <property type="match status" value="1"/>
</dbReference>
<comment type="subcellular location">
    <subcellularLocation>
        <location evidence="1 12">Cell membrane</location>
        <topology evidence="1 12">Multi-pass membrane protein</topology>
    </subcellularLocation>
</comment>
<proteinExistence type="inferred from homology"/>
<keyword evidence="16" id="KW-1185">Reference proteome</keyword>
<feature type="active site" evidence="12">
    <location>
        <position position="408"/>
    </location>
</feature>
<dbReference type="NCBIfam" id="TIGR04265">
    <property type="entry name" value="bac_cardiolipin"/>
    <property type="match status" value="1"/>
</dbReference>
<evidence type="ECO:0000313" key="15">
    <source>
        <dbReference type="EMBL" id="KEO84909.1"/>
    </source>
</evidence>
<dbReference type="Pfam" id="PF13091">
    <property type="entry name" value="PLDc_2"/>
    <property type="match status" value="2"/>
</dbReference>
<keyword evidence="10 12" id="KW-0594">Phospholipid biosynthesis</keyword>
<dbReference type="HAMAP" id="MF_01916">
    <property type="entry name" value="Cardiolipin_synth_Cls"/>
    <property type="match status" value="1"/>
</dbReference>
<evidence type="ECO:0000256" key="7">
    <source>
        <dbReference type="ARBA" id="ARBA00022989"/>
    </source>
</evidence>
<dbReference type="GO" id="GO:0005886">
    <property type="term" value="C:plasma membrane"/>
    <property type="evidence" value="ECO:0007669"/>
    <property type="project" value="UniProtKB-SubCell"/>
</dbReference>
<dbReference type="FunFam" id="3.30.870.10:FF:000014">
    <property type="entry name" value="Cardiolipin synthase"/>
    <property type="match status" value="1"/>
</dbReference>
<evidence type="ECO:0000256" key="3">
    <source>
        <dbReference type="ARBA" id="ARBA00022516"/>
    </source>
</evidence>
<dbReference type="SMART" id="SM00155">
    <property type="entry name" value="PLDc"/>
    <property type="match status" value="2"/>
</dbReference>
<dbReference type="GO" id="GO:0032049">
    <property type="term" value="P:cardiolipin biosynthetic process"/>
    <property type="evidence" value="ECO:0007669"/>
    <property type="project" value="UniProtKB-UniRule"/>
</dbReference>
<comment type="function">
    <text evidence="12">Catalyzes the reversible phosphatidyl group transfer from one phosphatidylglycerol molecule to another to form cardiolipin (CL) (diphosphatidylglycerol) and glycerol.</text>
</comment>
<evidence type="ECO:0000256" key="4">
    <source>
        <dbReference type="ARBA" id="ARBA00022679"/>
    </source>
</evidence>
<keyword evidence="6" id="KW-0677">Repeat</keyword>
<feature type="domain" description="PLD phosphodiesterase" evidence="14">
    <location>
        <begin position="403"/>
        <end position="430"/>
    </location>
</feature>
<evidence type="ECO:0000256" key="1">
    <source>
        <dbReference type="ARBA" id="ARBA00004651"/>
    </source>
</evidence>
<dbReference type="EMBL" id="JMIR01000002">
    <property type="protein sequence ID" value="KEO84909.1"/>
    <property type="molecule type" value="Genomic_DNA"/>
</dbReference>
<reference evidence="15 16" key="1">
    <citation type="journal article" date="2013" name="Int. J. Syst. Evol. Microbiol.">
        <title>Tumebacillus flagellatus sp. nov., an alpha-amylase/pullulanase-producing bacterium isolated from cassava wastewater.</title>
        <authorList>
            <person name="Wang Q."/>
            <person name="Xie N."/>
            <person name="Qin Y."/>
            <person name="Shen N."/>
            <person name="Zhu J."/>
            <person name="Mi H."/>
            <person name="Huang R."/>
        </authorList>
    </citation>
    <scope>NUCLEOTIDE SEQUENCE [LARGE SCALE GENOMIC DNA]</scope>
    <source>
        <strain evidence="15 16">GST4</strain>
    </source>
</reference>
<feature type="active site" evidence="12">
    <location>
        <position position="233"/>
    </location>
</feature>
<feature type="transmembrane region" description="Helical" evidence="12">
    <location>
        <begin position="15"/>
        <end position="32"/>
    </location>
</feature>
<feature type="active site" evidence="12">
    <location>
        <position position="238"/>
    </location>
</feature>
<keyword evidence="3 12" id="KW-0444">Lipid biosynthesis</keyword>
<dbReference type="InterPro" id="IPR022924">
    <property type="entry name" value="Cardiolipin_synthase"/>
</dbReference>
<comment type="similarity">
    <text evidence="12">Belongs to the phospholipase D family. Cardiolipin synthase subfamily.</text>
</comment>
<dbReference type="InterPro" id="IPR030874">
    <property type="entry name" value="Cardiolipin_synth_Firmi"/>
</dbReference>
<evidence type="ECO:0000256" key="2">
    <source>
        <dbReference type="ARBA" id="ARBA00022475"/>
    </source>
</evidence>
<evidence type="ECO:0000256" key="13">
    <source>
        <dbReference type="NCBIfam" id="TIGR04265"/>
    </source>
</evidence>
<dbReference type="RefSeq" id="WP_052035901.1">
    <property type="nucleotide sequence ID" value="NZ_JMIR01000002.1"/>
</dbReference>
<dbReference type="SUPFAM" id="SSF56024">
    <property type="entry name" value="Phospholipase D/nuclease"/>
    <property type="match status" value="2"/>
</dbReference>
<evidence type="ECO:0000256" key="5">
    <source>
        <dbReference type="ARBA" id="ARBA00022692"/>
    </source>
</evidence>
<comment type="caution">
    <text evidence="15">The sequence shown here is derived from an EMBL/GenBank/DDBJ whole genome shotgun (WGS) entry which is preliminary data.</text>
</comment>
<evidence type="ECO:0000256" key="12">
    <source>
        <dbReference type="HAMAP-Rule" id="MF_01916"/>
    </source>
</evidence>
<keyword evidence="4 12" id="KW-0808">Transferase</keyword>
<comment type="catalytic activity">
    <reaction evidence="12">
        <text>2 a 1,2-diacyl-sn-glycero-3-phospho-(1'-sn-glycerol) = a cardiolipin + glycerol</text>
        <dbReference type="Rhea" id="RHEA:31451"/>
        <dbReference type="ChEBI" id="CHEBI:17754"/>
        <dbReference type="ChEBI" id="CHEBI:62237"/>
        <dbReference type="ChEBI" id="CHEBI:64716"/>
    </reaction>
</comment>
<keyword evidence="9 12" id="KW-0472">Membrane</keyword>
<dbReference type="PANTHER" id="PTHR21248:SF22">
    <property type="entry name" value="PHOSPHOLIPASE D"/>
    <property type="match status" value="1"/>
</dbReference>
<name>A0A074LVB5_9BACL</name>
<evidence type="ECO:0000313" key="16">
    <source>
        <dbReference type="Proteomes" id="UP000027931"/>
    </source>
</evidence>